<dbReference type="Proteomes" id="UP001302349">
    <property type="component" value="Chromosome"/>
</dbReference>
<comment type="similarity">
    <text evidence="8">Belongs to the binding-protein-dependent transport system permease family.</text>
</comment>
<dbReference type="SUPFAM" id="SSF161098">
    <property type="entry name" value="MetI-like"/>
    <property type="match status" value="1"/>
</dbReference>
<dbReference type="Pfam" id="PF04069">
    <property type="entry name" value="OpuAC"/>
    <property type="match status" value="2"/>
</dbReference>
<dbReference type="RefSeq" id="WP_317491368.1">
    <property type="nucleotide sequence ID" value="NZ_CP136051.1"/>
</dbReference>
<evidence type="ECO:0000313" key="11">
    <source>
        <dbReference type="Proteomes" id="UP001302349"/>
    </source>
</evidence>
<gene>
    <name evidence="10" type="ORF">RT717_08810</name>
</gene>
<evidence type="ECO:0000256" key="8">
    <source>
        <dbReference type="RuleBase" id="RU363032"/>
    </source>
</evidence>
<dbReference type="PROSITE" id="PS50928">
    <property type="entry name" value="ABC_TM1"/>
    <property type="match status" value="1"/>
</dbReference>
<evidence type="ECO:0000256" key="1">
    <source>
        <dbReference type="ARBA" id="ARBA00004651"/>
    </source>
</evidence>
<protein>
    <submittedName>
        <fullName evidence="10">ABC transporter permease/substrate-binding protein</fullName>
    </submittedName>
</protein>
<dbReference type="PANTHER" id="PTHR30177:SF28">
    <property type="entry name" value="CHOLINE TRANSPORT SYSTEM PERMEASE PROTEIN OPUBB"/>
    <property type="match status" value="1"/>
</dbReference>
<organism evidence="10 11">
    <name type="scientific">Imperialibacter roseus</name>
    <dbReference type="NCBI Taxonomy" id="1324217"/>
    <lineage>
        <taxon>Bacteria</taxon>
        <taxon>Pseudomonadati</taxon>
        <taxon>Bacteroidota</taxon>
        <taxon>Cytophagia</taxon>
        <taxon>Cytophagales</taxon>
        <taxon>Flammeovirgaceae</taxon>
        <taxon>Imperialibacter</taxon>
    </lineage>
</organism>
<keyword evidence="11" id="KW-1185">Reference proteome</keyword>
<dbReference type="PANTHER" id="PTHR30177">
    <property type="entry name" value="GLYCINE BETAINE/L-PROLINE TRANSPORT SYSTEM PERMEASE PROTEIN PROW"/>
    <property type="match status" value="1"/>
</dbReference>
<reference evidence="10 11" key="1">
    <citation type="journal article" date="2023" name="Microbiol. Resour. Announc.">
        <title>Complete Genome Sequence of Imperialibacter roseus strain P4T.</title>
        <authorList>
            <person name="Tizabi D.R."/>
            <person name="Bachvaroff T."/>
            <person name="Hill R.T."/>
        </authorList>
    </citation>
    <scope>NUCLEOTIDE SEQUENCE [LARGE SCALE GENOMIC DNA]</scope>
    <source>
        <strain evidence="10 11">P4T</strain>
    </source>
</reference>
<name>A0ABZ0IWI8_9BACT</name>
<feature type="transmembrane region" description="Helical" evidence="8">
    <location>
        <begin position="48"/>
        <end position="73"/>
    </location>
</feature>
<feature type="transmembrane region" description="Helical" evidence="8">
    <location>
        <begin position="177"/>
        <end position="195"/>
    </location>
</feature>
<evidence type="ECO:0000313" key="10">
    <source>
        <dbReference type="EMBL" id="WOK08735.1"/>
    </source>
</evidence>
<proteinExistence type="inferred from homology"/>
<dbReference type="EMBL" id="CP136051">
    <property type="protein sequence ID" value="WOK08735.1"/>
    <property type="molecule type" value="Genomic_DNA"/>
</dbReference>
<feature type="transmembrane region" description="Helical" evidence="8">
    <location>
        <begin position="20"/>
        <end position="41"/>
    </location>
</feature>
<evidence type="ECO:0000256" key="7">
    <source>
        <dbReference type="ARBA" id="ARBA00035652"/>
    </source>
</evidence>
<dbReference type="Gene3D" id="1.10.3720.10">
    <property type="entry name" value="MetI-like"/>
    <property type="match status" value="1"/>
</dbReference>
<dbReference type="Gene3D" id="3.40.190.120">
    <property type="entry name" value="Osmoprotection protein (prox), domain 2"/>
    <property type="match status" value="1"/>
</dbReference>
<dbReference type="InterPro" id="IPR007210">
    <property type="entry name" value="ABC_Gly_betaine_transp_sub-bd"/>
</dbReference>
<keyword evidence="3 8" id="KW-0812">Transmembrane</keyword>
<accession>A0ABZ0IWI8</accession>
<comment type="similarity">
    <text evidence="7">In the N-terminal section; belongs to the binding-protein-dependent transport system permease family.</text>
</comment>
<evidence type="ECO:0000256" key="2">
    <source>
        <dbReference type="ARBA" id="ARBA00022448"/>
    </source>
</evidence>
<feature type="transmembrane region" description="Helical" evidence="8">
    <location>
        <begin position="207"/>
        <end position="226"/>
    </location>
</feature>
<dbReference type="SUPFAM" id="SSF53850">
    <property type="entry name" value="Periplasmic binding protein-like II"/>
    <property type="match status" value="2"/>
</dbReference>
<dbReference type="InterPro" id="IPR051204">
    <property type="entry name" value="ABC_transp_perm/SBD"/>
</dbReference>
<sequence>MVEFLKENVGEIGEQAIEHLWLSGISIFLSCVAGISLGLALTRNQKFAGFFIGVTGVMQTIPSLAMLGFFIPFLGIGKLPAIVALFLYALLPIVRNTYTGIQNIDANIREAAMAMGMTRYQLLAKVEFPLALPVIFAGIRTATVINVGVATLCALIGAGGLGEFIFRGITLNSTPMILAGAIPASILAISLDYGLSLVQKNVRKRLWPFIAGMAIVIGIYPAWSILNQSDNKAGLVAGFNSEFMNRTDGWPGLSEAYDLQLPAVELEITLMYEALKNQEVDVIAGFTTDGRIQSYNLRVLEDDLHYFPPYYAAPIVKLETLKEYPLLEASLTQLDGKIPKELIAYLNLKVDQHEFSIEQAADSLLSSVTKGVFAKNPALPGKEKLVIGSKAFTESYILATFLSEYVETTTGYPTDLKLGFGGTKLLFDAFLSGDIKLYPEYTGTALLVFVQPSKTVIDSLLQSPEKIHTFTNSELKEDFGVVMLPSFGFNNTTALMMREELADQLGIVTISDLKNYIIRFDQ</sequence>
<feature type="transmembrane region" description="Helical" evidence="8">
    <location>
        <begin position="79"/>
        <end position="101"/>
    </location>
</feature>
<dbReference type="InterPro" id="IPR035906">
    <property type="entry name" value="MetI-like_sf"/>
</dbReference>
<comment type="similarity">
    <text evidence="6">In the C-terminal section; belongs to the OsmX family.</text>
</comment>
<comment type="subcellular location">
    <subcellularLocation>
        <location evidence="1 8">Cell membrane</location>
        <topology evidence="1 8">Multi-pass membrane protein</topology>
    </subcellularLocation>
</comment>
<evidence type="ECO:0000259" key="9">
    <source>
        <dbReference type="PROSITE" id="PS50928"/>
    </source>
</evidence>
<keyword evidence="4 8" id="KW-1133">Transmembrane helix</keyword>
<evidence type="ECO:0000256" key="5">
    <source>
        <dbReference type="ARBA" id="ARBA00023136"/>
    </source>
</evidence>
<dbReference type="PROSITE" id="PS51257">
    <property type="entry name" value="PROKAR_LIPOPROTEIN"/>
    <property type="match status" value="1"/>
</dbReference>
<feature type="transmembrane region" description="Helical" evidence="8">
    <location>
        <begin position="145"/>
        <end position="165"/>
    </location>
</feature>
<dbReference type="Gene3D" id="3.40.190.10">
    <property type="entry name" value="Periplasmic binding protein-like II"/>
    <property type="match status" value="1"/>
</dbReference>
<evidence type="ECO:0000256" key="4">
    <source>
        <dbReference type="ARBA" id="ARBA00022989"/>
    </source>
</evidence>
<keyword evidence="5 8" id="KW-0472">Membrane</keyword>
<feature type="domain" description="ABC transmembrane type-1" evidence="9">
    <location>
        <begin position="16"/>
        <end position="199"/>
    </location>
</feature>
<keyword evidence="2 8" id="KW-0813">Transport</keyword>
<dbReference type="InterPro" id="IPR000515">
    <property type="entry name" value="MetI-like"/>
</dbReference>
<evidence type="ECO:0000256" key="3">
    <source>
        <dbReference type="ARBA" id="ARBA00022692"/>
    </source>
</evidence>
<evidence type="ECO:0000256" key="6">
    <source>
        <dbReference type="ARBA" id="ARBA00035642"/>
    </source>
</evidence>
<dbReference type="Pfam" id="PF00528">
    <property type="entry name" value="BPD_transp_1"/>
    <property type="match status" value="1"/>
</dbReference>